<dbReference type="FunFam" id="3.30.200.20:FF:000131">
    <property type="entry name" value="Dual specificity protein kinase TTK"/>
    <property type="match status" value="1"/>
</dbReference>
<evidence type="ECO:0000259" key="7">
    <source>
        <dbReference type="PROSITE" id="PS50011"/>
    </source>
</evidence>
<dbReference type="GO" id="GO:0000407">
    <property type="term" value="C:phagophore assembly site"/>
    <property type="evidence" value="ECO:0007669"/>
    <property type="project" value="TreeGrafter"/>
</dbReference>
<gene>
    <name evidence="8" type="ORF">POCTA_138.1.T0400134</name>
</gene>
<dbReference type="Pfam" id="PF00069">
    <property type="entry name" value="Pkinase"/>
    <property type="match status" value="1"/>
</dbReference>
<dbReference type="CDD" id="cd00180">
    <property type="entry name" value="PKc"/>
    <property type="match status" value="1"/>
</dbReference>
<dbReference type="GO" id="GO:0005524">
    <property type="term" value="F:ATP binding"/>
    <property type="evidence" value="ECO:0007669"/>
    <property type="project" value="UniProtKB-UniRule"/>
</dbReference>
<dbReference type="GO" id="GO:0000045">
    <property type="term" value="P:autophagosome assembly"/>
    <property type="evidence" value="ECO:0007669"/>
    <property type="project" value="TreeGrafter"/>
</dbReference>
<dbReference type="GO" id="GO:0016020">
    <property type="term" value="C:membrane"/>
    <property type="evidence" value="ECO:0007669"/>
    <property type="project" value="TreeGrafter"/>
</dbReference>
<dbReference type="PROSITE" id="PS50011">
    <property type="entry name" value="PROTEIN_KINASE_DOM"/>
    <property type="match status" value="1"/>
</dbReference>
<dbReference type="PANTHER" id="PTHR24348:SF22">
    <property type="entry name" value="NON-SPECIFIC SERINE_THREONINE PROTEIN KINASE"/>
    <property type="match status" value="1"/>
</dbReference>
<proteinExistence type="predicted"/>
<keyword evidence="4" id="KW-0418">Kinase</keyword>
<evidence type="ECO:0000256" key="2">
    <source>
        <dbReference type="ARBA" id="ARBA00022679"/>
    </source>
</evidence>
<reference evidence="8" key="1">
    <citation type="submission" date="2021-01" db="EMBL/GenBank/DDBJ databases">
        <authorList>
            <consortium name="Genoscope - CEA"/>
            <person name="William W."/>
        </authorList>
    </citation>
    <scope>NUCLEOTIDE SEQUENCE</scope>
</reference>
<accession>A0A8S1UBB0</accession>
<dbReference type="GO" id="GO:0004674">
    <property type="term" value="F:protein serine/threonine kinase activity"/>
    <property type="evidence" value="ECO:0007669"/>
    <property type="project" value="UniProtKB-KW"/>
</dbReference>
<dbReference type="PANTHER" id="PTHR24348">
    <property type="entry name" value="SERINE/THREONINE-PROTEIN KINASE UNC-51-RELATED"/>
    <property type="match status" value="1"/>
</dbReference>
<evidence type="ECO:0000256" key="1">
    <source>
        <dbReference type="ARBA" id="ARBA00022527"/>
    </source>
</evidence>
<evidence type="ECO:0000256" key="6">
    <source>
        <dbReference type="PROSITE-ProRule" id="PRU10141"/>
    </source>
</evidence>
<sequence>MLEFDSIKNAFKDKYTNPQLIGTGTFSKVFKCNTKNNEFVAIKIVDLERIQNEIIPYMKNEIVLLSTNQNNNIVQLIEAAQYQQTLLLVLEYCCIDAQSMLIKWFKRTIPEDLVIIIFRQLVNGLHSLHKNKIIHRDIKLANLGVKLTTEEEQRLIQNNDLSVFYNAQYKLLDFGLAKQLTNEELTNTYAGTEQTMAPEIILELPYSISADMYSLGVIIFQLITGQLPYKMVKGCLEVVKYEMANFQLIQREALRTVVQKMLKFDPKERMTWSELYQKEFFQNKSGQTQSILDLQLKSNQDIYSEIQCEDNQFKQDIFFDCQNNEQIDKYQLKLLPNQENKNIASYVCKNLINQEQRNKIQYWNKLRNICILLNKLSSNTTMLMNTINYMANELLYYSLNSEFKSYINYLCDLNQKTYDYLKKDTNNHFSEYIQFEEYVTLKKNIETDIEFKIIQKNKQTQQELISDLFFFASQYLYQLKPLDLREFDFGQEGFYEQTTNNNILIYNQILEIIYNSHGRMSEHNSQNFKLIQGQIYRILIDLARVRAMFGADWKWRDEKINELRLEDFAKEPDLLPQYLTEILQFYQLRYQ</sequence>
<keyword evidence="1" id="KW-0723">Serine/threonine-protein kinase</keyword>
<dbReference type="InterPro" id="IPR017441">
    <property type="entry name" value="Protein_kinase_ATP_BS"/>
</dbReference>
<evidence type="ECO:0000256" key="4">
    <source>
        <dbReference type="ARBA" id="ARBA00022777"/>
    </source>
</evidence>
<evidence type="ECO:0000256" key="3">
    <source>
        <dbReference type="ARBA" id="ARBA00022741"/>
    </source>
</evidence>
<dbReference type="GO" id="GO:0005776">
    <property type="term" value="C:autophagosome"/>
    <property type="evidence" value="ECO:0007669"/>
    <property type="project" value="TreeGrafter"/>
</dbReference>
<dbReference type="InterPro" id="IPR000719">
    <property type="entry name" value="Prot_kinase_dom"/>
</dbReference>
<evidence type="ECO:0000313" key="8">
    <source>
        <dbReference type="EMBL" id="CAD8161644.1"/>
    </source>
</evidence>
<feature type="domain" description="Protein kinase" evidence="7">
    <location>
        <begin position="15"/>
        <end position="281"/>
    </location>
</feature>
<keyword evidence="2" id="KW-0808">Transferase</keyword>
<dbReference type="PROSITE" id="PS00107">
    <property type="entry name" value="PROTEIN_KINASE_ATP"/>
    <property type="match status" value="1"/>
</dbReference>
<dbReference type="SMART" id="SM00220">
    <property type="entry name" value="S_TKc"/>
    <property type="match status" value="1"/>
</dbReference>
<keyword evidence="5 6" id="KW-0067">ATP-binding</keyword>
<dbReference type="OMA" id="YLCDLNQ"/>
<dbReference type="Proteomes" id="UP000683925">
    <property type="component" value="Unassembled WGS sequence"/>
</dbReference>
<dbReference type="OrthoDB" id="310231at2759"/>
<dbReference type="GO" id="GO:0010506">
    <property type="term" value="P:regulation of autophagy"/>
    <property type="evidence" value="ECO:0007669"/>
    <property type="project" value="InterPro"/>
</dbReference>
<dbReference type="EMBL" id="CAJJDP010000040">
    <property type="protein sequence ID" value="CAD8161644.1"/>
    <property type="molecule type" value="Genomic_DNA"/>
</dbReference>
<organism evidence="8 9">
    <name type="scientific">Paramecium octaurelia</name>
    <dbReference type="NCBI Taxonomy" id="43137"/>
    <lineage>
        <taxon>Eukaryota</taxon>
        <taxon>Sar</taxon>
        <taxon>Alveolata</taxon>
        <taxon>Ciliophora</taxon>
        <taxon>Intramacronucleata</taxon>
        <taxon>Oligohymenophorea</taxon>
        <taxon>Peniculida</taxon>
        <taxon>Parameciidae</taxon>
        <taxon>Paramecium</taxon>
    </lineage>
</organism>
<evidence type="ECO:0000256" key="5">
    <source>
        <dbReference type="ARBA" id="ARBA00022840"/>
    </source>
</evidence>
<dbReference type="GO" id="GO:0005829">
    <property type="term" value="C:cytosol"/>
    <property type="evidence" value="ECO:0007669"/>
    <property type="project" value="TreeGrafter"/>
</dbReference>
<evidence type="ECO:0000313" key="9">
    <source>
        <dbReference type="Proteomes" id="UP000683925"/>
    </source>
</evidence>
<dbReference type="AlphaFoldDB" id="A0A8S1UBB0"/>
<keyword evidence="3 6" id="KW-0547">Nucleotide-binding</keyword>
<dbReference type="InterPro" id="IPR045269">
    <property type="entry name" value="Atg1-like"/>
</dbReference>
<keyword evidence="9" id="KW-1185">Reference proteome</keyword>
<protein>
    <recommendedName>
        <fullName evidence="7">Protein kinase domain-containing protein</fullName>
    </recommendedName>
</protein>
<feature type="binding site" evidence="6">
    <location>
        <position position="43"/>
    </location>
    <ligand>
        <name>ATP</name>
        <dbReference type="ChEBI" id="CHEBI:30616"/>
    </ligand>
</feature>
<name>A0A8S1UBB0_PAROT</name>
<comment type="caution">
    <text evidence="8">The sequence shown here is derived from an EMBL/GenBank/DDBJ whole genome shotgun (WGS) entry which is preliminary data.</text>
</comment>